<evidence type="ECO:0000313" key="3">
    <source>
        <dbReference type="EMBL" id="WIF98832.1"/>
    </source>
</evidence>
<protein>
    <submittedName>
        <fullName evidence="3">Type II CAAX endopeptidase family protein</fullName>
    </submittedName>
</protein>
<evidence type="ECO:0000313" key="4">
    <source>
        <dbReference type="Proteomes" id="UP001236652"/>
    </source>
</evidence>
<feature type="transmembrane region" description="Helical" evidence="1">
    <location>
        <begin position="130"/>
        <end position="149"/>
    </location>
</feature>
<gene>
    <name evidence="3" type="ORF">QNI29_04030</name>
</gene>
<organism evidence="3 4">
    <name type="scientific">Pontibacillus chungwhensis</name>
    <dbReference type="NCBI Taxonomy" id="265426"/>
    <lineage>
        <taxon>Bacteria</taxon>
        <taxon>Bacillati</taxon>
        <taxon>Bacillota</taxon>
        <taxon>Bacilli</taxon>
        <taxon>Bacillales</taxon>
        <taxon>Bacillaceae</taxon>
        <taxon>Pontibacillus</taxon>
    </lineage>
</organism>
<keyword evidence="4" id="KW-1185">Reference proteome</keyword>
<evidence type="ECO:0000259" key="2">
    <source>
        <dbReference type="Pfam" id="PF02517"/>
    </source>
</evidence>
<dbReference type="Pfam" id="PF02517">
    <property type="entry name" value="Rce1-like"/>
    <property type="match status" value="1"/>
</dbReference>
<keyword evidence="1" id="KW-1133">Transmembrane helix</keyword>
<evidence type="ECO:0000256" key="1">
    <source>
        <dbReference type="SAM" id="Phobius"/>
    </source>
</evidence>
<name>A0ABY8V0S3_9BACI</name>
<keyword evidence="1" id="KW-0472">Membrane</keyword>
<proteinExistence type="predicted"/>
<accession>A0ABY8V0S3</accession>
<dbReference type="PANTHER" id="PTHR36435:SF1">
    <property type="entry name" value="CAAX AMINO TERMINAL PROTEASE FAMILY PROTEIN"/>
    <property type="match status" value="1"/>
</dbReference>
<feature type="transmembrane region" description="Helical" evidence="1">
    <location>
        <begin position="210"/>
        <end position="230"/>
    </location>
</feature>
<dbReference type="InterPro" id="IPR052710">
    <property type="entry name" value="CAAX_protease"/>
</dbReference>
<dbReference type="Proteomes" id="UP001236652">
    <property type="component" value="Chromosome"/>
</dbReference>
<feature type="domain" description="CAAX prenyl protease 2/Lysostaphin resistance protein A-like" evidence="2">
    <location>
        <begin position="134"/>
        <end position="222"/>
    </location>
</feature>
<reference evidence="3 4" key="1">
    <citation type="submission" date="2023-05" db="EMBL/GenBank/DDBJ databases">
        <title>Comparative genomics reveals the evidence of polycyclic aromatic hydrocarbons degradation in moderately halophilic genus Pontibacillus.</title>
        <authorList>
            <person name="Yang H."/>
            <person name="Qian Z."/>
        </authorList>
    </citation>
    <scope>NUCLEOTIDE SEQUENCE [LARGE SCALE GENOMIC DNA]</scope>
    <source>
        <strain evidence="4">HN14</strain>
    </source>
</reference>
<keyword evidence="1" id="KW-0812">Transmembrane</keyword>
<sequence length="231" mass="26444">MNEFFREPVKWTYRELIQALVLTFVMVPIFIEGVLKSALYQWFGNELYAGTLTGLVMAIVFLGGVYYIALRPFGYQWRDVGVRRFSVNYWKWIVMWTIVYIIASILLLILMDFFQVGVANKKSESLKENVTWLTFLTGFLSAAVISPVYEEIFYRGFLYKWFRLKWGVGAGLVLSSVIFMLVHIPTYNTLPVTFIGGLLFAWAYEKSGSVVPSMIIHGTFNGIAVIVTAFA</sequence>
<feature type="transmembrane region" description="Helical" evidence="1">
    <location>
        <begin position="89"/>
        <end position="110"/>
    </location>
</feature>
<feature type="transmembrane region" description="Helical" evidence="1">
    <location>
        <begin position="47"/>
        <end position="69"/>
    </location>
</feature>
<dbReference type="RefSeq" id="WP_231418599.1">
    <property type="nucleotide sequence ID" value="NZ_CP126446.1"/>
</dbReference>
<feature type="transmembrane region" description="Helical" evidence="1">
    <location>
        <begin position="161"/>
        <end position="182"/>
    </location>
</feature>
<dbReference type="InterPro" id="IPR003675">
    <property type="entry name" value="Rce1/LyrA-like_dom"/>
</dbReference>
<dbReference type="PANTHER" id="PTHR36435">
    <property type="entry name" value="SLR1288 PROTEIN"/>
    <property type="match status" value="1"/>
</dbReference>
<feature type="transmembrane region" description="Helical" evidence="1">
    <location>
        <begin position="16"/>
        <end position="35"/>
    </location>
</feature>
<dbReference type="EMBL" id="CP126446">
    <property type="protein sequence ID" value="WIF98832.1"/>
    <property type="molecule type" value="Genomic_DNA"/>
</dbReference>